<dbReference type="AlphaFoldDB" id="A0A8K0K854"/>
<proteinExistence type="predicted"/>
<evidence type="ECO:0000256" key="2">
    <source>
        <dbReference type="ARBA" id="ARBA00022679"/>
    </source>
</evidence>
<dbReference type="InterPro" id="IPR011009">
    <property type="entry name" value="Kinase-like_dom_sf"/>
</dbReference>
<comment type="caution">
    <text evidence="8">The sequence shown here is derived from an EMBL/GenBank/DDBJ whole genome shotgun (WGS) entry which is preliminary data.</text>
</comment>
<evidence type="ECO:0000256" key="4">
    <source>
        <dbReference type="ARBA" id="ARBA00022777"/>
    </source>
</evidence>
<protein>
    <recommendedName>
        <fullName evidence="7">AGC-kinase C-terminal domain-containing protein</fullName>
    </recommendedName>
</protein>
<dbReference type="Gene3D" id="1.10.510.10">
    <property type="entry name" value="Transferase(Phosphotransferase) domain 1"/>
    <property type="match status" value="1"/>
</dbReference>
<keyword evidence="4" id="KW-0418">Kinase</keyword>
<evidence type="ECO:0000313" key="9">
    <source>
        <dbReference type="Proteomes" id="UP000792457"/>
    </source>
</evidence>
<dbReference type="EMBL" id="KZ308405">
    <property type="protein sequence ID" value="KAG8228990.1"/>
    <property type="molecule type" value="Genomic_DNA"/>
</dbReference>
<dbReference type="PANTHER" id="PTHR24351">
    <property type="entry name" value="RIBOSOMAL PROTEIN S6 KINASE"/>
    <property type="match status" value="1"/>
</dbReference>
<dbReference type="Pfam" id="PF00433">
    <property type="entry name" value="Pkinase_C"/>
    <property type="match status" value="1"/>
</dbReference>
<keyword evidence="2" id="KW-0808">Transferase</keyword>
<keyword evidence="3" id="KW-0547">Nucleotide-binding</keyword>
<reference evidence="8" key="2">
    <citation type="submission" date="2017-10" db="EMBL/GenBank/DDBJ databases">
        <title>Ladona fulva Genome sequencing and assembly.</title>
        <authorList>
            <person name="Murali S."/>
            <person name="Richards S."/>
            <person name="Bandaranaike D."/>
            <person name="Bellair M."/>
            <person name="Blankenburg K."/>
            <person name="Chao H."/>
            <person name="Dinh H."/>
            <person name="Doddapaneni H."/>
            <person name="Dugan-Rocha S."/>
            <person name="Elkadiri S."/>
            <person name="Gnanaolivu R."/>
            <person name="Hernandez B."/>
            <person name="Skinner E."/>
            <person name="Javaid M."/>
            <person name="Lee S."/>
            <person name="Li M."/>
            <person name="Ming W."/>
            <person name="Munidasa M."/>
            <person name="Muniz J."/>
            <person name="Nguyen L."/>
            <person name="Hughes D."/>
            <person name="Osuji N."/>
            <person name="Pu L.-L."/>
            <person name="Puazo M."/>
            <person name="Qu C."/>
            <person name="Quiroz J."/>
            <person name="Raj R."/>
            <person name="Weissenberger G."/>
            <person name="Xin Y."/>
            <person name="Zou X."/>
            <person name="Han Y."/>
            <person name="Worley K."/>
            <person name="Muzny D."/>
            <person name="Gibbs R."/>
        </authorList>
    </citation>
    <scope>NUCLEOTIDE SEQUENCE</scope>
    <source>
        <strain evidence="8">Sampled in the wild</strain>
    </source>
</reference>
<dbReference type="GO" id="GO:0004674">
    <property type="term" value="F:protein serine/threonine kinase activity"/>
    <property type="evidence" value="ECO:0007669"/>
    <property type="project" value="UniProtKB-KW"/>
</dbReference>
<dbReference type="InterPro" id="IPR000961">
    <property type="entry name" value="AGC-kinase_C"/>
</dbReference>
<dbReference type="SUPFAM" id="SSF56112">
    <property type="entry name" value="Protein kinase-like (PK-like)"/>
    <property type="match status" value="1"/>
</dbReference>
<keyword evidence="1" id="KW-0723">Serine/threonine-protein kinase</keyword>
<dbReference type="GO" id="GO:0005524">
    <property type="term" value="F:ATP binding"/>
    <property type="evidence" value="ECO:0007669"/>
    <property type="project" value="UniProtKB-KW"/>
</dbReference>
<sequence>MLVGQSPFTGCDEDELFWCICNESPLFPKFLSREARDILARLLNKNADRRLGAQGCSAGDVCDQPFFRSIDWWRLERKELEPPFRPALKHPLDLQYFETTFTCEKARLTPPPAKQTLTPEDQLQFEGFSYTNPNATD</sequence>
<evidence type="ECO:0000256" key="3">
    <source>
        <dbReference type="ARBA" id="ARBA00022741"/>
    </source>
</evidence>
<dbReference type="SMART" id="SM00133">
    <property type="entry name" value="S_TK_X"/>
    <property type="match status" value="1"/>
</dbReference>
<evidence type="ECO:0000256" key="5">
    <source>
        <dbReference type="ARBA" id="ARBA00022840"/>
    </source>
</evidence>
<evidence type="ECO:0000259" key="7">
    <source>
        <dbReference type="PROSITE" id="PS51285"/>
    </source>
</evidence>
<dbReference type="Gene3D" id="3.30.200.20">
    <property type="entry name" value="Phosphorylase Kinase, domain 1"/>
    <property type="match status" value="1"/>
</dbReference>
<keyword evidence="5" id="KW-0067">ATP-binding</keyword>
<dbReference type="InterPro" id="IPR017892">
    <property type="entry name" value="Pkinase_C"/>
</dbReference>
<name>A0A8K0K854_LADFU</name>
<evidence type="ECO:0000313" key="8">
    <source>
        <dbReference type="EMBL" id="KAG8228990.1"/>
    </source>
</evidence>
<dbReference type="OrthoDB" id="10047816at2759"/>
<keyword evidence="9" id="KW-1185">Reference proteome</keyword>
<accession>A0A8K0K854</accession>
<dbReference type="Proteomes" id="UP000792457">
    <property type="component" value="Unassembled WGS sequence"/>
</dbReference>
<organism evidence="8 9">
    <name type="scientific">Ladona fulva</name>
    <name type="common">Scarce chaser dragonfly</name>
    <name type="synonym">Libellula fulva</name>
    <dbReference type="NCBI Taxonomy" id="123851"/>
    <lineage>
        <taxon>Eukaryota</taxon>
        <taxon>Metazoa</taxon>
        <taxon>Ecdysozoa</taxon>
        <taxon>Arthropoda</taxon>
        <taxon>Hexapoda</taxon>
        <taxon>Insecta</taxon>
        <taxon>Pterygota</taxon>
        <taxon>Palaeoptera</taxon>
        <taxon>Odonata</taxon>
        <taxon>Epiprocta</taxon>
        <taxon>Anisoptera</taxon>
        <taxon>Libelluloidea</taxon>
        <taxon>Libellulidae</taxon>
        <taxon>Ladona</taxon>
    </lineage>
</organism>
<dbReference type="PROSITE" id="PS51285">
    <property type="entry name" value="AGC_KINASE_CTER"/>
    <property type="match status" value="1"/>
</dbReference>
<reference evidence="8" key="1">
    <citation type="submission" date="2013-04" db="EMBL/GenBank/DDBJ databases">
        <authorList>
            <person name="Qu J."/>
            <person name="Murali S.C."/>
            <person name="Bandaranaike D."/>
            <person name="Bellair M."/>
            <person name="Blankenburg K."/>
            <person name="Chao H."/>
            <person name="Dinh H."/>
            <person name="Doddapaneni H."/>
            <person name="Downs B."/>
            <person name="Dugan-Rocha S."/>
            <person name="Elkadiri S."/>
            <person name="Gnanaolivu R.D."/>
            <person name="Hernandez B."/>
            <person name="Javaid M."/>
            <person name="Jayaseelan J.C."/>
            <person name="Lee S."/>
            <person name="Li M."/>
            <person name="Ming W."/>
            <person name="Munidasa M."/>
            <person name="Muniz J."/>
            <person name="Nguyen L."/>
            <person name="Ongeri F."/>
            <person name="Osuji N."/>
            <person name="Pu L.-L."/>
            <person name="Puazo M."/>
            <person name="Qu C."/>
            <person name="Quiroz J."/>
            <person name="Raj R."/>
            <person name="Weissenberger G."/>
            <person name="Xin Y."/>
            <person name="Zou X."/>
            <person name="Han Y."/>
            <person name="Richards S."/>
            <person name="Worley K."/>
            <person name="Muzny D."/>
            <person name="Gibbs R."/>
        </authorList>
    </citation>
    <scope>NUCLEOTIDE SEQUENCE</scope>
    <source>
        <strain evidence="8">Sampled in the wild</strain>
    </source>
</reference>
<feature type="region of interest" description="Disordered" evidence="6">
    <location>
        <begin position="108"/>
        <end position="137"/>
    </location>
</feature>
<evidence type="ECO:0000256" key="1">
    <source>
        <dbReference type="ARBA" id="ARBA00022527"/>
    </source>
</evidence>
<feature type="domain" description="AGC-kinase C-terminal" evidence="7">
    <location>
        <begin position="68"/>
        <end position="137"/>
    </location>
</feature>
<gene>
    <name evidence="8" type="ORF">J437_LFUL006938</name>
</gene>
<evidence type="ECO:0000256" key="6">
    <source>
        <dbReference type="SAM" id="MobiDB-lite"/>
    </source>
</evidence>